<dbReference type="Proteomes" id="UP001189429">
    <property type="component" value="Unassembled WGS sequence"/>
</dbReference>
<name>A0ABN9PQC9_9DINO</name>
<feature type="non-terminal residue" evidence="1">
    <location>
        <position position="237"/>
    </location>
</feature>
<accession>A0ABN9PQC9</accession>
<dbReference type="SUPFAM" id="SSF56219">
    <property type="entry name" value="DNase I-like"/>
    <property type="match status" value="1"/>
</dbReference>
<evidence type="ECO:0000313" key="1">
    <source>
        <dbReference type="EMBL" id="CAK0795319.1"/>
    </source>
</evidence>
<organism evidence="1 2">
    <name type="scientific">Prorocentrum cordatum</name>
    <dbReference type="NCBI Taxonomy" id="2364126"/>
    <lineage>
        <taxon>Eukaryota</taxon>
        <taxon>Sar</taxon>
        <taxon>Alveolata</taxon>
        <taxon>Dinophyceae</taxon>
        <taxon>Prorocentrales</taxon>
        <taxon>Prorocentraceae</taxon>
        <taxon>Prorocentrum</taxon>
    </lineage>
</organism>
<dbReference type="EMBL" id="CAUYUJ010001314">
    <property type="protein sequence ID" value="CAK0795319.1"/>
    <property type="molecule type" value="Genomic_DNA"/>
</dbReference>
<protein>
    <submittedName>
        <fullName evidence="1">Uncharacterized protein</fullName>
    </submittedName>
</protein>
<sequence>GGTSGGIMHMVPAAAGLAEFELVPKVVAAGRARVMHCSGLIPGGFALATVYMHHSEELGPRIWKILEDLGCVLKQIAMPFVLCGDFQLLPDTLVGSEWTEGMDAVCVAPSCATCTNSSASAGRCIDYFVMSRSLHHGAKAEVLFDVGTSPHFPVVLTLRPRTVAEMAHLVARVPKRLPQDVPMGCRALDPSDLWQQCCLRRNGLPLDAAWRLWLDFAERDWADVYGLDLETDSEYFG</sequence>
<keyword evidence="2" id="KW-1185">Reference proteome</keyword>
<comment type="caution">
    <text evidence="1">The sequence shown here is derived from an EMBL/GenBank/DDBJ whole genome shotgun (WGS) entry which is preliminary data.</text>
</comment>
<dbReference type="InterPro" id="IPR036691">
    <property type="entry name" value="Endo/exonu/phosph_ase_sf"/>
</dbReference>
<feature type="non-terminal residue" evidence="1">
    <location>
        <position position="1"/>
    </location>
</feature>
<proteinExistence type="predicted"/>
<dbReference type="Gene3D" id="3.60.10.10">
    <property type="entry name" value="Endonuclease/exonuclease/phosphatase"/>
    <property type="match status" value="1"/>
</dbReference>
<gene>
    <name evidence="1" type="ORF">PCOR1329_LOCUS5027</name>
</gene>
<evidence type="ECO:0000313" key="2">
    <source>
        <dbReference type="Proteomes" id="UP001189429"/>
    </source>
</evidence>
<reference evidence="1" key="1">
    <citation type="submission" date="2023-10" db="EMBL/GenBank/DDBJ databases">
        <authorList>
            <person name="Chen Y."/>
            <person name="Shah S."/>
            <person name="Dougan E. K."/>
            <person name="Thang M."/>
            <person name="Chan C."/>
        </authorList>
    </citation>
    <scope>NUCLEOTIDE SEQUENCE [LARGE SCALE GENOMIC DNA]</scope>
</reference>